<dbReference type="AlphaFoldDB" id="A0A5J4S1D9"/>
<dbReference type="EMBL" id="SNRY01000498">
    <property type="protein sequence ID" value="KAA6339919.1"/>
    <property type="molecule type" value="Genomic_DNA"/>
</dbReference>
<feature type="domain" description="Type I restriction modification DNA specificity" evidence="4">
    <location>
        <begin position="1"/>
        <end position="188"/>
    </location>
</feature>
<dbReference type="InterPro" id="IPR000055">
    <property type="entry name" value="Restrct_endonuc_typeI_TRD"/>
</dbReference>
<dbReference type="Pfam" id="PF01420">
    <property type="entry name" value="Methylase_S"/>
    <property type="match status" value="2"/>
</dbReference>
<dbReference type="Gene3D" id="1.10.287.1120">
    <property type="entry name" value="Bipartite methylase S protein"/>
    <property type="match status" value="1"/>
</dbReference>
<dbReference type="CDD" id="cd17291">
    <property type="entry name" value="RMtype1_S_MgeORF438P-TRD-CR_like"/>
    <property type="match status" value="1"/>
</dbReference>
<dbReference type="InterPro" id="IPR044946">
    <property type="entry name" value="Restrct_endonuc_typeI_TRD_sf"/>
</dbReference>
<organism evidence="5">
    <name type="scientific">termite gut metagenome</name>
    <dbReference type="NCBI Taxonomy" id="433724"/>
    <lineage>
        <taxon>unclassified sequences</taxon>
        <taxon>metagenomes</taxon>
        <taxon>organismal metagenomes</taxon>
    </lineage>
</organism>
<dbReference type="GO" id="GO:0009307">
    <property type="term" value="P:DNA restriction-modification system"/>
    <property type="evidence" value="ECO:0007669"/>
    <property type="project" value="UniProtKB-KW"/>
</dbReference>
<comment type="similarity">
    <text evidence="1">Belongs to the type-I restriction system S methylase family.</text>
</comment>
<protein>
    <submittedName>
        <fullName evidence="5">Putative type I restriction enzyme specificity protein</fullName>
    </submittedName>
</protein>
<name>A0A5J4S1D9_9ZZZZ</name>
<dbReference type="PANTHER" id="PTHR30408:SF13">
    <property type="entry name" value="TYPE I RESTRICTION ENZYME HINDI SPECIFICITY SUBUNIT"/>
    <property type="match status" value="1"/>
</dbReference>
<evidence type="ECO:0000256" key="2">
    <source>
        <dbReference type="ARBA" id="ARBA00022747"/>
    </source>
</evidence>
<dbReference type="Gene3D" id="3.90.220.20">
    <property type="entry name" value="DNA methylase specificity domains"/>
    <property type="match status" value="2"/>
</dbReference>
<dbReference type="CDD" id="cd17278">
    <property type="entry name" value="RMtype1_S_LdeBORF1052P-TRD2-CR2"/>
    <property type="match status" value="1"/>
</dbReference>
<feature type="domain" description="Type I restriction modification DNA specificity" evidence="4">
    <location>
        <begin position="205"/>
        <end position="326"/>
    </location>
</feature>
<dbReference type="InterPro" id="IPR052021">
    <property type="entry name" value="Type-I_RS_S_subunit"/>
</dbReference>
<gene>
    <name evidence="5" type="ORF">EZS27_012182</name>
</gene>
<sequence>MSEWKKYKLGDLIDIKHGFAFKGEYFSDEPTNDILLTPGNFKIGGGFKSDKFKYYNGEYPKGYILKKDDIIITMTDLSKAGDTLGYSAKIPFHERFNYLHNQRLGLVKFKNDEIAPDFLYWILRTQPYQYYIVCSATGSTVKHTSPNRICSYVFEAPIDKNEQKEIASILSSLDDKIELNLQMNRTVETMAQTLFRKWFMEEAKEDWEEGKLGDLVRPKKGKNITKSEASDGQYPVVAGGLEPSCYHIESNTKAPVITVSASGANAGFVRLYYTPIWSSDSSYIDETITPFVYFSYVFLKINQKQLFDKQEGSAQPHVYPSHIMDLDIINYPQTLIKDFENEVKPFFEKIKVNLNQIQILTQLRDSLLPRLMSEK</sequence>
<accession>A0A5J4S1D9</accession>
<comment type="caution">
    <text evidence="5">The sequence shown here is derived from an EMBL/GenBank/DDBJ whole genome shotgun (WGS) entry which is preliminary data.</text>
</comment>
<dbReference type="SUPFAM" id="SSF116734">
    <property type="entry name" value="DNA methylase specificity domain"/>
    <property type="match status" value="2"/>
</dbReference>
<evidence type="ECO:0000259" key="4">
    <source>
        <dbReference type="Pfam" id="PF01420"/>
    </source>
</evidence>
<reference evidence="5" key="1">
    <citation type="submission" date="2019-03" db="EMBL/GenBank/DDBJ databases">
        <title>Single cell metagenomics reveals metabolic interactions within the superorganism composed of flagellate Streblomastix strix and complex community of Bacteroidetes bacteria on its surface.</title>
        <authorList>
            <person name="Treitli S.C."/>
            <person name="Kolisko M."/>
            <person name="Husnik F."/>
            <person name="Keeling P."/>
            <person name="Hampl V."/>
        </authorList>
    </citation>
    <scope>NUCLEOTIDE SEQUENCE</scope>
    <source>
        <strain evidence="5">STM</strain>
    </source>
</reference>
<proteinExistence type="inferred from homology"/>
<keyword evidence="2" id="KW-0680">Restriction system</keyword>
<evidence type="ECO:0000256" key="3">
    <source>
        <dbReference type="ARBA" id="ARBA00023125"/>
    </source>
</evidence>
<evidence type="ECO:0000313" key="5">
    <source>
        <dbReference type="EMBL" id="KAA6339919.1"/>
    </source>
</evidence>
<dbReference type="GO" id="GO:0003677">
    <property type="term" value="F:DNA binding"/>
    <property type="evidence" value="ECO:0007669"/>
    <property type="project" value="UniProtKB-KW"/>
</dbReference>
<evidence type="ECO:0000256" key="1">
    <source>
        <dbReference type="ARBA" id="ARBA00010923"/>
    </source>
</evidence>
<dbReference type="PANTHER" id="PTHR30408">
    <property type="entry name" value="TYPE-1 RESTRICTION ENZYME ECOKI SPECIFICITY PROTEIN"/>
    <property type="match status" value="1"/>
</dbReference>
<keyword evidence="3" id="KW-0238">DNA-binding</keyword>